<protein>
    <recommendedName>
        <fullName evidence="5">N-acetyltransferase</fullName>
    </recommendedName>
</protein>
<dbReference type="CDD" id="cd04301">
    <property type="entry name" value="NAT_SF"/>
    <property type="match status" value="1"/>
</dbReference>
<dbReference type="PROSITE" id="PS51186">
    <property type="entry name" value="GNAT"/>
    <property type="match status" value="1"/>
</dbReference>
<dbReference type="PANTHER" id="PTHR31435">
    <property type="entry name" value="PROTEIN NATD1"/>
    <property type="match status" value="1"/>
</dbReference>
<dbReference type="PROSITE" id="PS51729">
    <property type="entry name" value="GNAT_YJDJ"/>
    <property type="match status" value="1"/>
</dbReference>
<gene>
    <name evidence="3" type="ORF">GCM10009716_27360</name>
</gene>
<evidence type="ECO:0000313" key="4">
    <source>
        <dbReference type="Proteomes" id="UP001501303"/>
    </source>
</evidence>
<keyword evidence="4" id="KW-1185">Reference proteome</keyword>
<comment type="caution">
    <text evidence="3">The sequence shown here is derived from an EMBL/GenBank/DDBJ whole genome shotgun (WGS) entry which is preliminary data.</text>
</comment>
<feature type="domain" description="N-acetyltransferase" evidence="2">
    <location>
        <begin position="8"/>
        <end position="94"/>
    </location>
</feature>
<evidence type="ECO:0000259" key="2">
    <source>
        <dbReference type="PROSITE" id="PS51729"/>
    </source>
</evidence>
<evidence type="ECO:0000313" key="3">
    <source>
        <dbReference type="EMBL" id="GAA1916736.1"/>
    </source>
</evidence>
<reference evidence="4" key="1">
    <citation type="journal article" date="2019" name="Int. J. Syst. Evol. Microbiol.">
        <title>The Global Catalogue of Microorganisms (GCM) 10K type strain sequencing project: providing services to taxonomists for standard genome sequencing and annotation.</title>
        <authorList>
            <consortium name="The Broad Institute Genomics Platform"/>
            <consortium name="The Broad Institute Genome Sequencing Center for Infectious Disease"/>
            <person name="Wu L."/>
            <person name="Ma J."/>
        </authorList>
    </citation>
    <scope>NUCLEOTIDE SEQUENCE [LARGE SCALE GENOMIC DNA]</scope>
    <source>
        <strain evidence="4">JCM 13581</strain>
    </source>
</reference>
<dbReference type="EMBL" id="BAAAMJ010000029">
    <property type="protein sequence ID" value="GAA1916736.1"/>
    <property type="molecule type" value="Genomic_DNA"/>
</dbReference>
<dbReference type="RefSeq" id="WP_344261990.1">
    <property type="nucleotide sequence ID" value="NZ_BAAAMJ010000029.1"/>
</dbReference>
<sequence>MSVDVSIIDAEGRSRFEARADGGLTGYLDYERGDDTVRYTHTFVSRSSRRQGIGGELVRGAMEDARHRGLKVEPVCGFVKEWIEQHPGYRELVS</sequence>
<dbReference type="PANTHER" id="PTHR31435:SF10">
    <property type="entry name" value="BSR4717 PROTEIN"/>
    <property type="match status" value="1"/>
</dbReference>
<organism evidence="3 4">
    <name type="scientific">Streptomyces sodiiphilus</name>
    <dbReference type="NCBI Taxonomy" id="226217"/>
    <lineage>
        <taxon>Bacteria</taxon>
        <taxon>Bacillati</taxon>
        <taxon>Actinomycetota</taxon>
        <taxon>Actinomycetes</taxon>
        <taxon>Kitasatosporales</taxon>
        <taxon>Streptomycetaceae</taxon>
        <taxon>Streptomyces</taxon>
    </lineage>
</organism>
<dbReference type="Proteomes" id="UP001501303">
    <property type="component" value="Unassembled WGS sequence"/>
</dbReference>
<dbReference type="SUPFAM" id="SSF55729">
    <property type="entry name" value="Acyl-CoA N-acyltransferases (Nat)"/>
    <property type="match status" value="1"/>
</dbReference>
<proteinExistence type="predicted"/>
<dbReference type="InterPro" id="IPR016181">
    <property type="entry name" value="Acyl_CoA_acyltransferase"/>
</dbReference>
<evidence type="ECO:0000259" key="1">
    <source>
        <dbReference type="PROSITE" id="PS51186"/>
    </source>
</evidence>
<name>A0ABP5AND5_9ACTN</name>
<feature type="domain" description="N-acetyltransferase" evidence="1">
    <location>
        <begin position="1"/>
        <end position="94"/>
    </location>
</feature>
<dbReference type="InterPro" id="IPR045057">
    <property type="entry name" value="Gcn5-rel_NAT"/>
</dbReference>
<dbReference type="InterPro" id="IPR031165">
    <property type="entry name" value="GNAT_YJDJ"/>
</dbReference>
<accession>A0ABP5AND5</accession>
<dbReference type="Gene3D" id="3.40.630.30">
    <property type="match status" value="1"/>
</dbReference>
<dbReference type="InterPro" id="IPR000182">
    <property type="entry name" value="GNAT_dom"/>
</dbReference>
<evidence type="ECO:0008006" key="5">
    <source>
        <dbReference type="Google" id="ProtNLM"/>
    </source>
</evidence>
<dbReference type="Pfam" id="PF14542">
    <property type="entry name" value="Acetyltransf_CG"/>
    <property type="match status" value="1"/>
</dbReference>